<evidence type="ECO:0000313" key="3">
    <source>
        <dbReference type="Proteomes" id="UP000028524"/>
    </source>
</evidence>
<evidence type="ECO:0000256" key="1">
    <source>
        <dbReference type="SAM" id="MobiDB-lite"/>
    </source>
</evidence>
<reference evidence="2 3" key="1">
    <citation type="journal article" date="2014" name="BMC Genomics">
        <title>Comparative genome sequencing reveals chemotype-specific gene clusters in the toxigenic black mold Stachybotrys.</title>
        <authorList>
            <person name="Semeiks J."/>
            <person name="Borek D."/>
            <person name="Otwinowski Z."/>
            <person name="Grishin N.V."/>
        </authorList>
    </citation>
    <scope>NUCLEOTIDE SEQUENCE [LARGE SCALE GENOMIC DNA]</scope>
    <source>
        <strain evidence="2 3">IBT 40285</strain>
    </source>
</reference>
<accession>A0A084QQL8</accession>
<sequence length="672" mass="77846">MLQRSSVQCPRTASQPWPASQVGVWITDLMLDRAIERWQRAALQHHRRRLLNTYAGPLESRRRLGRRHLTGFVPSASAQPTLWPCIFIPNEDSWQWRPPTSPETREKKRQETEKEPLSLTRLFNILLDWLDDSAPVKPFLEPPTTELITTRPQALAYASMLHPEVLRLRRELAGLPLPLESTTLDRLCEECCSSIEQRIRNGQFTAKSVAFAFHPLSCQLQDRLQHRAVRGRIDDFIRRGMLLALAESHTLLDLDLSFALWYTFFQGFGTIKGNWSKNEALLFCKTIQMAPAYVRSELPIKHLCRGMICALQAFSRDQSPSEDIGAAMHLGATFGSLDVSEQMELENALRPTLQRAPNARIRYFWVLAKAADPGTPMATSVNHHRQKLPAAQVFLVVLVRLVSTGTISEEEAKRIITQDSPWVWVVRGIMQSEKRDSSLEELFFIVKKLGYPRYLHSVVRLAWHPDMPLSLLQRQVFDQDDHVLALMMWRCVSNGLKNDHMGQRRPEWHWKAWSRFVERMISDRQPDSRKLRRMWEVMDLSPYRPPRDGEVYPDAAEKAQFLDHIAGWLVGARHLSDRVVLRHVGRCAWLQRVLQGKMSDQVLGHLTEVITRDLEDGKHGWRPRLEWLVRLVDETKGELEADKVLQMLEGWREVIRQNRPDLKIHRLRRTGG</sequence>
<feature type="compositionally biased region" description="Basic and acidic residues" evidence="1">
    <location>
        <begin position="103"/>
        <end position="113"/>
    </location>
</feature>
<evidence type="ECO:0000313" key="2">
    <source>
        <dbReference type="EMBL" id="KFA66253.1"/>
    </source>
</evidence>
<proteinExistence type="predicted"/>
<protein>
    <submittedName>
        <fullName evidence="2">Uncharacterized protein</fullName>
    </submittedName>
</protein>
<feature type="region of interest" description="Disordered" evidence="1">
    <location>
        <begin position="94"/>
        <end position="113"/>
    </location>
</feature>
<dbReference type="Proteomes" id="UP000028524">
    <property type="component" value="Unassembled WGS sequence"/>
</dbReference>
<keyword evidence="3" id="KW-1185">Reference proteome</keyword>
<dbReference type="STRING" id="1283841.A0A084QQL8"/>
<dbReference type="OMA" id="TACDDHR"/>
<dbReference type="OrthoDB" id="5428038at2759"/>
<dbReference type="AlphaFoldDB" id="A0A084QQL8"/>
<gene>
    <name evidence="2" type="ORF">S40285_01912</name>
</gene>
<dbReference type="InParanoid" id="A0A084QQL8"/>
<dbReference type="EMBL" id="KL660462">
    <property type="protein sequence ID" value="KFA66253.1"/>
    <property type="molecule type" value="Genomic_DNA"/>
</dbReference>
<name>A0A084QQL8_STAC4</name>
<dbReference type="HOGENOM" id="CLU_015600_0_0_1"/>
<organism evidence="2 3">
    <name type="scientific">Stachybotrys chlorohalonatus (strain IBT 40285)</name>
    <dbReference type="NCBI Taxonomy" id="1283841"/>
    <lineage>
        <taxon>Eukaryota</taxon>
        <taxon>Fungi</taxon>
        <taxon>Dikarya</taxon>
        <taxon>Ascomycota</taxon>
        <taxon>Pezizomycotina</taxon>
        <taxon>Sordariomycetes</taxon>
        <taxon>Hypocreomycetidae</taxon>
        <taxon>Hypocreales</taxon>
        <taxon>Stachybotryaceae</taxon>
        <taxon>Stachybotrys</taxon>
    </lineage>
</organism>